<reference evidence="2" key="2">
    <citation type="submission" date="2010-03" db="EMBL/GenBank/DDBJ databases">
        <title>The genome sequence of Coccidioides posadasii strain Silveira.</title>
        <authorList>
            <consortium name="The Broad Institute Genome Sequencing Center for Infectious Disease"/>
            <person name="Neafsey D."/>
            <person name="Orbach M."/>
            <person name="Henn M.R."/>
            <person name="Cole G.T."/>
            <person name="Galgiani J."/>
            <person name="Gardner M.J."/>
            <person name="Kirkland T.N."/>
            <person name="Taylor J.W."/>
            <person name="Young S.K."/>
            <person name="Zeng Q."/>
            <person name="Koehrsen M."/>
            <person name="Alvarado L."/>
            <person name="Berlin A."/>
            <person name="Borenstein D."/>
            <person name="Chapman S.B."/>
            <person name="Chen Z."/>
            <person name="Engels R."/>
            <person name="Freedman E."/>
            <person name="Gellesch M."/>
            <person name="Goldberg J."/>
            <person name="Griggs A."/>
            <person name="Gujja S."/>
            <person name="Heilman E."/>
            <person name="Heiman D."/>
            <person name="Howarth C."/>
            <person name="Jen D."/>
            <person name="Larson L."/>
            <person name="Mehta T."/>
            <person name="Neiman D."/>
            <person name="Park D."/>
            <person name="Pearson M."/>
            <person name="Richards J."/>
            <person name="Roberts A."/>
            <person name="Saif S."/>
            <person name="Shea T."/>
            <person name="Shenoy N."/>
            <person name="Sisk P."/>
            <person name="Stolte C."/>
            <person name="Sykes S."/>
            <person name="Walk T."/>
            <person name="White J."/>
            <person name="Yandava C."/>
            <person name="Haas B."/>
            <person name="Nusbaum C."/>
            <person name="Birren B."/>
        </authorList>
    </citation>
    <scope>NUCLEOTIDE SEQUENCE [LARGE SCALE GENOMIC DNA]</scope>
    <source>
        <strain evidence="2">RMSCC 757 / Silveira</strain>
    </source>
</reference>
<keyword evidence="2" id="KW-1185">Reference proteome</keyword>
<gene>
    <name evidence="1" type="ORF">CPSG_01911</name>
</gene>
<accession>E9CWS8</accession>
<protein>
    <submittedName>
        <fullName evidence="1">Uncharacterized protein</fullName>
    </submittedName>
</protein>
<proteinExistence type="predicted"/>
<dbReference type="HOGENOM" id="CLU_2687654_0_0_1"/>
<dbReference type="EMBL" id="GL636487">
    <property type="protein sequence ID" value="EFW21754.1"/>
    <property type="molecule type" value="Genomic_DNA"/>
</dbReference>
<reference evidence="2" key="1">
    <citation type="journal article" date="2010" name="Genome Res.">
        <title>Population genomic sequencing of Coccidioides fungi reveals recent hybridization and transposon control.</title>
        <authorList>
            <person name="Neafsey D.E."/>
            <person name="Barker B.M."/>
            <person name="Sharpton T.J."/>
            <person name="Stajich J.E."/>
            <person name="Park D.J."/>
            <person name="Whiston E."/>
            <person name="Hung C.-Y."/>
            <person name="McMahan C."/>
            <person name="White J."/>
            <person name="Sykes S."/>
            <person name="Heiman D."/>
            <person name="Young S."/>
            <person name="Zeng Q."/>
            <person name="Abouelleil A."/>
            <person name="Aftuck L."/>
            <person name="Bessette D."/>
            <person name="Brown A."/>
            <person name="FitzGerald M."/>
            <person name="Lui A."/>
            <person name="Macdonald J.P."/>
            <person name="Priest M."/>
            <person name="Orbach M.J."/>
            <person name="Galgiani J.N."/>
            <person name="Kirkland T.N."/>
            <person name="Cole G.T."/>
            <person name="Birren B.W."/>
            <person name="Henn M.R."/>
            <person name="Taylor J.W."/>
            <person name="Rounsley S.D."/>
        </authorList>
    </citation>
    <scope>NUCLEOTIDE SEQUENCE [LARGE SCALE GENOMIC DNA]</scope>
    <source>
        <strain evidence="2">RMSCC 757 / Silveira</strain>
    </source>
</reference>
<dbReference type="AlphaFoldDB" id="E9CWS8"/>
<organism evidence="2">
    <name type="scientific">Coccidioides posadasii (strain RMSCC 757 / Silveira)</name>
    <name type="common">Valley fever fungus</name>
    <dbReference type="NCBI Taxonomy" id="443226"/>
    <lineage>
        <taxon>Eukaryota</taxon>
        <taxon>Fungi</taxon>
        <taxon>Dikarya</taxon>
        <taxon>Ascomycota</taxon>
        <taxon>Pezizomycotina</taxon>
        <taxon>Eurotiomycetes</taxon>
        <taxon>Eurotiomycetidae</taxon>
        <taxon>Onygenales</taxon>
        <taxon>Onygenaceae</taxon>
        <taxon>Coccidioides</taxon>
    </lineage>
</organism>
<name>E9CWS8_COCPS</name>
<sequence length="74" mass="8001">MRAVAAAFSFWASTKESLGKFKLVRAVRHNTPFLDADGGKPEFIAILGFNAYQLDSLGPPVSTGWRLSFAGNVV</sequence>
<dbReference type="Proteomes" id="UP000002497">
    <property type="component" value="Unassembled WGS sequence"/>
</dbReference>
<evidence type="ECO:0000313" key="2">
    <source>
        <dbReference type="Proteomes" id="UP000002497"/>
    </source>
</evidence>
<evidence type="ECO:0000313" key="1">
    <source>
        <dbReference type="EMBL" id="EFW21754.1"/>
    </source>
</evidence>
<dbReference type="VEuPathDB" id="FungiDB:CPSG_01911"/>